<keyword evidence="2" id="KW-1185">Reference proteome</keyword>
<proteinExistence type="predicted"/>
<comment type="caution">
    <text evidence="1">The sequence shown here is derived from an EMBL/GenBank/DDBJ whole genome shotgun (WGS) entry which is preliminary data.</text>
</comment>
<gene>
    <name evidence="1" type="ORF">KSZ_63160</name>
</gene>
<accession>A0ABQ3VQN7</accession>
<name>A0ABQ3VQN7_9CHLR</name>
<protein>
    <submittedName>
        <fullName evidence="1">Uncharacterized protein</fullName>
    </submittedName>
</protein>
<organism evidence="1 2">
    <name type="scientific">Dictyobacter formicarum</name>
    <dbReference type="NCBI Taxonomy" id="2778368"/>
    <lineage>
        <taxon>Bacteria</taxon>
        <taxon>Bacillati</taxon>
        <taxon>Chloroflexota</taxon>
        <taxon>Ktedonobacteria</taxon>
        <taxon>Ktedonobacterales</taxon>
        <taxon>Dictyobacteraceae</taxon>
        <taxon>Dictyobacter</taxon>
    </lineage>
</organism>
<reference evidence="1 2" key="1">
    <citation type="journal article" date="2021" name="Int. J. Syst. Evol. Microbiol.">
        <title>Reticulibacter mediterranei gen. nov., sp. nov., within the new family Reticulibacteraceae fam. nov., and Ktedonospora formicarum gen. nov., sp. nov., Ktedonobacter robiniae sp. nov., Dictyobacter formicarum sp. nov. and Dictyobacter arantiisoli sp. nov., belonging to the class Ktedonobacteria.</title>
        <authorList>
            <person name="Yabe S."/>
            <person name="Zheng Y."/>
            <person name="Wang C.M."/>
            <person name="Sakai Y."/>
            <person name="Abe K."/>
            <person name="Yokota A."/>
            <person name="Donadio S."/>
            <person name="Cavaletti L."/>
            <person name="Monciardini P."/>
        </authorList>
    </citation>
    <scope>NUCLEOTIDE SEQUENCE [LARGE SCALE GENOMIC DNA]</scope>
    <source>
        <strain evidence="1 2">SOSP1-9</strain>
    </source>
</reference>
<dbReference type="RefSeq" id="WP_201365904.1">
    <property type="nucleotide sequence ID" value="NZ_BNJJ01000023.1"/>
</dbReference>
<dbReference type="EMBL" id="BNJJ01000023">
    <property type="protein sequence ID" value="GHO88310.1"/>
    <property type="molecule type" value="Genomic_DNA"/>
</dbReference>
<dbReference type="Proteomes" id="UP000635565">
    <property type="component" value="Unassembled WGS sequence"/>
</dbReference>
<sequence length="78" mass="8626">MPLFIVVAYDMAQIDGCLGIVAWATTEQQANMIVKAFGYASFCCRSSLVYCVRSASSASLYGPECTVNLLEHWELSMY</sequence>
<evidence type="ECO:0000313" key="1">
    <source>
        <dbReference type="EMBL" id="GHO88310.1"/>
    </source>
</evidence>
<evidence type="ECO:0000313" key="2">
    <source>
        <dbReference type="Proteomes" id="UP000635565"/>
    </source>
</evidence>